<feature type="transmembrane region" description="Helical" evidence="1">
    <location>
        <begin position="40"/>
        <end position="62"/>
    </location>
</feature>
<sequence>MIGTTLGVGGGLGLCAILKRYKFIELPSNVYPMTTLPIKVVATDVSVIALSAVVITLLATIYPSWKASRVRPAEALTYE</sequence>
<dbReference type="GO" id="GO:0044874">
    <property type="term" value="P:lipoprotein localization to outer membrane"/>
    <property type="evidence" value="ECO:0007669"/>
    <property type="project" value="TreeGrafter"/>
</dbReference>
<protein>
    <submittedName>
        <fullName evidence="2">Uncharacterized protein</fullName>
    </submittedName>
</protein>
<dbReference type="GO" id="GO:0098797">
    <property type="term" value="C:plasma membrane protein complex"/>
    <property type="evidence" value="ECO:0007669"/>
    <property type="project" value="TreeGrafter"/>
</dbReference>
<dbReference type="PANTHER" id="PTHR30489">
    <property type="entry name" value="LIPOPROTEIN-RELEASING SYSTEM TRANSMEMBRANE PROTEIN LOLE"/>
    <property type="match status" value="1"/>
</dbReference>
<dbReference type="Proteomes" id="UP001063350">
    <property type="component" value="Chromosome"/>
</dbReference>
<dbReference type="KEGG" id="ddu:GF1_05090"/>
<name>A0A915TYJ0_9BACT</name>
<accession>A0A915TYJ0</accession>
<evidence type="ECO:0000256" key="1">
    <source>
        <dbReference type="SAM" id="Phobius"/>
    </source>
</evidence>
<keyword evidence="3" id="KW-1185">Reference proteome</keyword>
<gene>
    <name evidence="2" type="ORF">GF1_05090</name>
</gene>
<dbReference type="InterPro" id="IPR051447">
    <property type="entry name" value="Lipoprotein-release_system"/>
</dbReference>
<evidence type="ECO:0000313" key="3">
    <source>
        <dbReference type="Proteomes" id="UP001063350"/>
    </source>
</evidence>
<keyword evidence="1" id="KW-1133">Transmembrane helix</keyword>
<evidence type="ECO:0000313" key="2">
    <source>
        <dbReference type="EMBL" id="BCO08133.1"/>
    </source>
</evidence>
<reference evidence="2" key="1">
    <citation type="submission" date="2020-12" db="EMBL/GenBank/DDBJ databases">
        <title>Desulfobium dissulfuricans gen. nov., sp. nov., a novel mesophilic, sulfate-reducing bacterium isolated from a deep-sea hydrothermal vent.</title>
        <authorList>
            <person name="Hashimoto Y."/>
            <person name="Tame A."/>
            <person name="Sawayama S."/>
            <person name="Miyazaki J."/>
            <person name="Takai K."/>
            <person name="Nakagawa S."/>
        </authorList>
    </citation>
    <scope>NUCLEOTIDE SEQUENCE</scope>
    <source>
        <strain evidence="2">GF1</strain>
    </source>
</reference>
<dbReference type="AlphaFoldDB" id="A0A915TYJ0"/>
<keyword evidence="1" id="KW-0472">Membrane</keyword>
<dbReference type="PANTHER" id="PTHR30489:SF0">
    <property type="entry name" value="LIPOPROTEIN-RELEASING SYSTEM TRANSMEMBRANE PROTEIN LOLE"/>
    <property type="match status" value="1"/>
</dbReference>
<dbReference type="EMBL" id="AP024233">
    <property type="protein sequence ID" value="BCO08133.1"/>
    <property type="molecule type" value="Genomic_DNA"/>
</dbReference>
<proteinExistence type="predicted"/>
<keyword evidence="1" id="KW-0812">Transmembrane</keyword>
<organism evidence="2 3">
    <name type="scientific">Desulfolithobacter dissulfuricans</name>
    <dbReference type="NCBI Taxonomy" id="2795293"/>
    <lineage>
        <taxon>Bacteria</taxon>
        <taxon>Pseudomonadati</taxon>
        <taxon>Thermodesulfobacteriota</taxon>
        <taxon>Desulfobulbia</taxon>
        <taxon>Desulfobulbales</taxon>
        <taxon>Desulfobulbaceae</taxon>
        <taxon>Desulfolithobacter</taxon>
    </lineage>
</organism>